<protein>
    <submittedName>
        <fullName evidence="3">Uncharacterized protein</fullName>
    </submittedName>
</protein>
<feature type="compositionally biased region" description="Low complexity" evidence="1">
    <location>
        <begin position="77"/>
        <end position="86"/>
    </location>
</feature>
<dbReference type="VEuPathDB" id="FungiDB:FMAN_04386"/>
<sequence length="86" mass="9729">MRFSIFTLVALVSASSASLVRRVDVNVPAMTNADGVVVPFDTAGVVQPAKKRDLEQKKRDLAQRKRHISRKRRAVSQEKQQQQQKQ</sequence>
<gene>
    <name evidence="3" type="ORF">FMAN_04386</name>
</gene>
<dbReference type="RefSeq" id="XP_041679727.1">
    <property type="nucleotide sequence ID" value="XM_041828911.1"/>
</dbReference>
<keyword evidence="4" id="KW-1185">Reference proteome</keyword>
<feature type="chain" id="PRO_5013381220" evidence="2">
    <location>
        <begin position="18"/>
        <end position="86"/>
    </location>
</feature>
<feature type="compositionally biased region" description="Basic and acidic residues" evidence="1">
    <location>
        <begin position="50"/>
        <end position="63"/>
    </location>
</feature>
<evidence type="ECO:0000313" key="4">
    <source>
        <dbReference type="Proteomes" id="UP000184255"/>
    </source>
</evidence>
<dbReference type="Proteomes" id="UP000184255">
    <property type="component" value="Unassembled WGS sequence"/>
</dbReference>
<dbReference type="AlphaFoldDB" id="A0A1L7SUD4"/>
<dbReference type="EMBL" id="FCQH01000003">
    <property type="protein sequence ID" value="CVK89319.1"/>
    <property type="molecule type" value="Genomic_DNA"/>
</dbReference>
<comment type="caution">
    <text evidence="3">The sequence shown here is derived from an EMBL/GenBank/DDBJ whole genome shotgun (WGS) entry which is preliminary data.</text>
</comment>
<feature type="region of interest" description="Disordered" evidence="1">
    <location>
        <begin position="49"/>
        <end position="86"/>
    </location>
</feature>
<evidence type="ECO:0000256" key="1">
    <source>
        <dbReference type="SAM" id="MobiDB-lite"/>
    </source>
</evidence>
<feature type="compositionally biased region" description="Basic residues" evidence="1">
    <location>
        <begin position="64"/>
        <end position="74"/>
    </location>
</feature>
<evidence type="ECO:0000313" key="3">
    <source>
        <dbReference type="EMBL" id="CVK89319.1"/>
    </source>
</evidence>
<organism evidence="3 4">
    <name type="scientific">Fusarium mangiferae</name>
    <name type="common">Mango malformation disease fungus</name>
    <dbReference type="NCBI Taxonomy" id="192010"/>
    <lineage>
        <taxon>Eukaryota</taxon>
        <taxon>Fungi</taxon>
        <taxon>Dikarya</taxon>
        <taxon>Ascomycota</taxon>
        <taxon>Pezizomycotina</taxon>
        <taxon>Sordariomycetes</taxon>
        <taxon>Hypocreomycetidae</taxon>
        <taxon>Hypocreales</taxon>
        <taxon>Nectriaceae</taxon>
        <taxon>Fusarium</taxon>
        <taxon>Fusarium fujikuroi species complex</taxon>
    </lineage>
</organism>
<accession>A0A1L7SUD4</accession>
<evidence type="ECO:0000256" key="2">
    <source>
        <dbReference type="SAM" id="SignalP"/>
    </source>
</evidence>
<dbReference type="GeneID" id="65083656"/>
<name>A0A1L7SUD4_FUSMA</name>
<proteinExistence type="predicted"/>
<reference evidence="4" key="1">
    <citation type="journal article" date="2016" name="Genome Biol. Evol.">
        <title>Comparative 'omics' of the Fusarium fujikuroi species complex highlights differences in genetic potential and metabolite synthesis.</title>
        <authorList>
            <person name="Niehaus E.-M."/>
            <person name="Muensterkoetter M."/>
            <person name="Proctor R.H."/>
            <person name="Brown D.W."/>
            <person name="Sharon A."/>
            <person name="Idan Y."/>
            <person name="Oren-Young L."/>
            <person name="Sieber C.M."/>
            <person name="Novak O."/>
            <person name="Pencik A."/>
            <person name="Tarkowska D."/>
            <person name="Hromadova K."/>
            <person name="Freeman S."/>
            <person name="Maymon M."/>
            <person name="Elazar M."/>
            <person name="Youssef S.A."/>
            <person name="El-Shabrawy E.S.M."/>
            <person name="Shalaby A.B.A."/>
            <person name="Houterman P."/>
            <person name="Brock N.L."/>
            <person name="Burkhardt I."/>
            <person name="Tsavkelova E.A."/>
            <person name="Dickschat J.S."/>
            <person name="Galuszka P."/>
            <person name="Gueldener U."/>
            <person name="Tudzynski B."/>
        </authorList>
    </citation>
    <scope>NUCLEOTIDE SEQUENCE [LARGE SCALE GENOMIC DNA]</scope>
    <source>
        <strain evidence="4">MRC7560</strain>
    </source>
</reference>
<feature type="signal peptide" evidence="2">
    <location>
        <begin position="1"/>
        <end position="17"/>
    </location>
</feature>
<keyword evidence="2" id="KW-0732">Signal</keyword>